<dbReference type="InterPro" id="IPR000847">
    <property type="entry name" value="LysR_HTH_N"/>
</dbReference>
<proteinExistence type="inferred from homology"/>
<dbReference type="OrthoDB" id="3505530at2"/>
<dbReference type="RefSeq" id="WP_123668305.1">
    <property type="nucleotide sequence ID" value="NZ_RJKE01000001.1"/>
</dbReference>
<evidence type="ECO:0000259" key="5">
    <source>
        <dbReference type="PROSITE" id="PS50931"/>
    </source>
</evidence>
<feature type="domain" description="HTH lysR-type" evidence="5">
    <location>
        <begin position="1"/>
        <end position="60"/>
    </location>
</feature>
<dbReference type="SUPFAM" id="SSF46785">
    <property type="entry name" value="Winged helix' DNA-binding domain"/>
    <property type="match status" value="1"/>
</dbReference>
<keyword evidence="2" id="KW-0805">Transcription regulation</keyword>
<dbReference type="FunFam" id="1.10.10.10:FF:000001">
    <property type="entry name" value="LysR family transcriptional regulator"/>
    <property type="match status" value="1"/>
</dbReference>
<dbReference type="PROSITE" id="PS50931">
    <property type="entry name" value="HTH_LYSR"/>
    <property type="match status" value="1"/>
</dbReference>
<keyword evidence="3 6" id="KW-0238">DNA-binding</keyword>
<name>A0A3N1D6R9_9ACTN</name>
<dbReference type="PANTHER" id="PTHR30346:SF29">
    <property type="entry name" value="LYSR SUBSTRATE-BINDING"/>
    <property type="match status" value="1"/>
</dbReference>
<dbReference type="EMBL" id="RJKE01000001">
    <property type="protein sequence ID" value="ROO89159.1"/>
    <property type="molecule type" value="Genomic_DNA"/>
</dbReference>
<accession>A0A3N1D6R9</accession>
<dbReference type="GO" id="GO:0003700">
    <property type="term" value="F:DNA-binding transcription factor activity"/>
    <property type="evidence" value="ECO:0007669"/>
    <property type="project" value="InterPro"/>
</dbReference>
<evidence type="ECO:0000313" key="6">
    <source>
        <dbReference type="EMBL" id="ROO89159.1"/>
    </source>
</evidence>
<reference evidence="6 7" key="1">
    <citation type="submission" date="2018-11" db="EMBL/GenBank/DDBJ databases">
        <title>Sequencing the genomes of 1000 actinobacteria strains.</title>
        <authorList>
            <person name="Klenk H.-P."/>
        </authorList>
    </citation>
    <scope>NUCLEOTIDE SEQUENCE [LARGE SCALE GENOMIC DNA]</scope>
    <source>
        <strain evidence="6 7">DSM 44254</strain>
    </source>
</reference>
<evidence type="ECO:0000256" key="3">
    <source>
        <dbReference type="ARBA" id="ARBA00023125"/>
    </source>
</evidence>
<keyword evidence="4" id="KW-0804">Transcription</keyword>
<evidence type="ECO:0000256" key="1">
    <source>
        <dbReference type="ARBA" id="ARBA00009437"/>
    </source>
</evidence>
<dbReference type="SUPFAM" id="SSF53850">
    <property type="entry name" value="Periplasmic binding protein-like II"/>
    <property type="match status" value="1"/>
</dbReference>
<evidence type="ECO:0000256" key="4">
    <source>
        <dbReference type="ARBA" id="ARBA00023163"/>
    </source>
</evidence>
<dbReference type="InterPro" id="IPR036388">
    <property type="entry name" value="WH-like_DNA-bd_sf"/>
</dbReference>
<dbReference type="InterPro" id="IPR036390">
    <property type="entry name" value="WH_DNA-bd_sf"/>
</dbReference>
<dbReference type="Proteomes" id="UP000272400">
    <property type="component" value="Unassembled WGS sequence"/>
</dbReference>
<dbReference type="CDD" id="cd08423">
    <property type="entry name" value="PBP2_LTTR_like_6"/>
    <property type="match status" value="1"/>
</dbReference>
<gene>
    <name evidence="6" type="ORF">EDD29_6846</name>
</gene>
<protein>
    <submittedName>
        <fullName evidence="6">DNA-binding transcriptional LysR family regulator</fullName>
    </submittedName>
</protein>
<organism evidence="6 7">
    <name type="scientific">Actinocorallia herbida</name>
    <dbReference type="NCBI Taxonomy" id="58109"/>
    <lineage>
        <taxon>Bacteria</taxon>
        <taxon>Bacillati</taxon>
        <taxon>Actinomycetota</taxon>
        <taxon>Actinomycetes</taxon>
        <taxon>Streptosporangiales</taxon>
        <taxon>Thermomonosporaceae</taxon>
        <taxon>Actinocorallia</taxon>
    </lineage>
</organism>
<dbReference type="GO" id="GO:0003677">
    <property type="term" value="F:DNA binding"/>
    <property type="evidence" value="ECO:0007669"/>
    <property type="project" value="UniProtKB-KW"/>
</dbReference>
<dbReference type="Pfam" id="PF03466">
    <property type="entry name" value="LysR_substrate"/>
    <property type="match status" value="1"/>
</dbReference>
<dbReference type="Gene3D" id="1.10.10.10">
    <property type="entry name" value="Winged helix-like DNA-binding domain superfamily/Winged helix DNA-binding domain"/>
    <property type="match status" value="1"/>
</dbReference>
<dbReference type="GO" id="GO:0032993">
    <property type="term" value="C:protein-DNA complex"/>
    <property type="evidence" value="ECO:0007669"/>
    <property type="project" value="TreeGrafter"/>
</dbReference>
<comment type="caution">
    <text evidence="6">The sequence shown here is derived from an EMBL/GenBank/DDBJ whole genome shotgun (WGS) entry which is preliminary data.</text>
</comment>
<dbReference type="AlphaFoldDB" id="A0A3N1D6R9"/>
<sequence length="312" mass="32195">MELDARRLRVLHTVAVRGGVTAAADTLCVSPSAVSQQLSLLEREAGCDLVERVGRGVALTPAGRALASAAEEVLHALDRAEAALAAARKGIGGTVRVSAFPSAARALVAPAVARTLRRHPDLDVRVGEGEDGQGLADLRLAAVDVVIAQEYDHVPVDFPTGLVRHALIRDPLHLCVPASGPLAGASSLEDLRDARWMAAAPGTPCGDSTRQACHDAGFSPDVRHSVMDFALALDLVAEGLGVALIPGLGLRDLPEGVVTAPTAHARTIYALTREPGVGPVRPAVAAFLGELLGRQPSAARGSAGRARAENEA</sequence>
<dbReference type="PANTHER" id="PTHR30346">
    <property type="entry name" value="TRANSCRIPTIONAL DUAL REGULATOR HCAR-RELATED"/>
    <property type="match status" value="1"/>
</dbReference>
<dbReference type="Gene3D" id="3.40.190.10">
    <property type="entry name" value="Periplasmic binding protein-like II"/>
    <property type="match status" value="2"/>
</dbReference>
<evidence type="ECO:0000256" key="2">
    <source>
        <dbReference type="ARBA" id="ARBA00023015"/>
    </source>
</evidence>
<dbReference type="Pfam" id="PF00126">
    <property type="entry name" value="HTH_1"/>
    <property type="match status" value="1"/>
</dbReference>
<keyword evidence="7" id="KW-1185">Reference proteome</keyword>
<evidence type="ECO:0000313" key="7">
    <source>
        <dbReference type="Proteomes" id="UP000272400"/>
    </source>
</evidence>
<dbReference type="InterPro" id="IPR005119">
    <property type="entry name" value="LysR_subst-bd"/>
</dbReference>
<comment type="similarity">
    <text evidence="1">Belongs to the LysR transcriptional regulatory family.</text>
</comment>